<dbReference type="PANTHER" id="PTHR34039">
    <property type="entry name" value="UPF0102 PROTEIN YRAN"/>
    <property type="match status" value="1"/>
</dbReference>
<accession>A0ABW9F5N7</accession>
<dbReference type="Pfam" id="PF02021">
    <property type="entry name" value="UPF0102"/>
    <property type="match status" value="1"/>
</dbReference>
<dbReference type="HAMAP" id="MF_00048">
    <property type="entry name" value="UPF0102"/>
    <property type="match status" value="1"/>
</dbReference>
<dbReference type="InterPro" id="IPR011335">
    <property type="entry name" value="Restrct_endonuc-II-like"/>
</dbReference>
<dbReference type="SUPFAM" id="SSF52980">
    <property type="entry name" value="Restriction endonuclease-like"/>
    <property type="match status" value="1"/>
</dbReference>
<dbReference type="EMBL" id="JBFNFH010000005">
    <property type="protein sequence ID" value="MFM1524697.1"/>
    <property type="molecule type" value="Genomic_DNA"/>
</dbReference>
<comment type="similarity">
    <text evidence="1 2">Belongs to the UPF0102 family.</text>
</comment>
<dbReference type="RefSeq" id="WP_408105654.1">
    <property type="nucleotide sequence ID" value="NZ_JBFNFH010000005.1"/>
</dbReference>
<protein>
    <recommendedName>
        <fullName evidence="2">UPF0102 protein ABGF40_03330</fullName>
    </recommendedName>
</protein>
<dbReference type="CDD" id="cd20736">
    <property type="entry name" value="PoNe_Nuclease"/>
    <property type="match status" value="1"/>
</dbReference>
<gene>
    <name evidence="3" type="ORF">ABGF40_03330</name>
</gene>
<dbReference type="InterPro" id="IPR003509">
    <property type="entry name" value="UPF0102_YraN-like"/>
</dbReference>
<evidence type="ECO:0000256" key="1">
    <source>
        <dbReference type="ARBA" id="ARBA00006738"/>
    </source>
</evidence>
<evidence type="ECO:0000256" key="2">
    <source>
        <dbReference type="HAMAP-Rule" id="MF_00048"/>
    </source>
</evidence>
<dbReference type="InterPro" id="IPR011856">
    <property type="entry name" value="tRNA_endonuc-like_dom_sf"/>
</dbReference>
<dbReference type="Proteomes" id="UP001629536">
    <property type="component" value="Unassembled WGS sequence"/>
</dbReference>
<evidence type="ECO:0000313" key="4">
    <source>
        <dbReference type="Proteomes" id="UP001629536"/>
    </source>
</evidence>
<organism evidence="3 4">
    <name type="scientific">Helcococcus bovis</name>
    <dbReference type="NCBI Taxonomy" id="3153252"/>
    <lineage>
        <taxon>Bacteria</taxon>
        <taxon>Bacillati</taxon>
        <taxon>Bacillota</taxon>
        <taxon>Tissierellia</taxon>
        <taxon>Tissierellales</taxon>
        <taxon>Peptoniphilaceae</taxon>
        <taxon>Helcococcus</taxon>
    </lineage>
</organism>
<proteinExistence type="inferred from homology"/>
<keyword evidence="4" id="KW-1185">Reference proteome</keyword>
<comment type="caution">
    <text evidence="3">The sequence shown here is derived from an EMBL/GenBank/DDBJ whole genome shotgun (WGS) entry which is preliminary data.</text>
</comment>
<name>A0ABW9F5N7_9FIRM</name>
<reference evidence="3 4" key="1">
    <citation type="journal article" date="2024" name="Front. Microbiol.">
        <title>Pangenomic and biochemical analyses of Helcococcus ovis reveal widespread tetracycline resistance and a novel bacterial species, Helcococcus bovis.</title>
        <authorList>
            <person name="Cunha F."/>
            <person name="Zhai Y."/>
            <person name="Casaro S."/>
            <person name="Jones K.L."/>
            <person name="Hernandez M."/>
            <person name="Bisinotto R.S."/>
            <person name="Kariyawasam S."/>
            <person name="Brown M.B."/>
            <person name="Phillips A."/>
            <person name="Jeong K.C."/>
            <person name="Galvao K.N."/>
        </authorList>
    </citation>
    <scope>NUCLEOTIDE SEQUENCE [LARGE SCALE GENOMIC DNA]</scope>
    <source>
        <strain evidence="3 4">KG197</strain>
    </source>
</reference>
<sequence>MNKLIGKLGEEIACRYLIQQNYKILERNFATKFAEADIIAFKNNTLIIVEVKTRKNFDILYASQAVDYKKIRNLKTIALYYINKNNLFDYDIRFDIIECYWEFKKINHIINAF</sequence>
<dbReference type="Gene3D" id="3.40.1350.10">
    <property type="match status" value="1"/>
</dbReference>
<evidence type="ECO:0000313" key="3">
    <source>
        <dbReference type="EMBL" id="MFM1524697.1"/>
    </source>
</evidence>
<dbReference type="PANTHER" id="PTHR34039:SF1">
    <property type="entry name" value="UPF0102 PROTEIN YRAN"/>
    <property type="match status" value="1"/>
</dbReference>